<evidence type="ECO:0000313" key="2">
    <source>
        <dbReference type="EMBL" id="AEH50765.1"/>
    </source>
</evidence>
<accession>F7YXW6</accession>
<dbReference type="CDD" id="cd06223">
    <property type="entry name" value="PRTases_typeI"/>
    <property type="match status" value="1"/>
</dbReference>
<protein>
    <submittedName>
        <fullName evidence="2">Phosphoribosyltransferase</fullName>
    </submittedName>
</protein>
<dbReference type="PATRIC" id="fig|688269.3.peg.705"/>
<dbReference type="InterPro" id="IPR051910">
    <property type="entry name" value="ComF/GntX_DNA_util-trans"/>
</dbReference>
<dbReference type="PANTHER" id="PTHR47505:SF1">
    <property type="entry name" value="DNA UTILIZATION PROTEIN YHGH"/>
    <property type="match status" value="1"/>
</dbReference>
<reference evidence="2 3" key="1">
    <citation type="submission" date="2010-11" db="EMBL/GenBank/DDBJ databases">
        <title>The complete genome of Thermotoga thermarum DSM 5069.</title>
        <authorList>
            <consortium name="US DOE Joint Genome Institute (JGI-PGF)"/>
            <person name="Lucas S."/>
            <person name="Copeland A."/>
            <person name="Lapidus A."/>
            <person name="Bruce D."/>
            <person name="Goodwin L."/>
            <person name="Pitluck S."/>
            <person name="Kyrpides N."/>
            <person name="Mavromatis K."/>
            <person name="Ivanova N."/>
            <person name="Zeytun A."/>
            <person name="Brettin T."/>
            <person name="Detter J.C."/>
            <person name="Tapia R."/>
            <person name="Han C."/>
            <person name="Land M."/>
            <person name="Hauser L."/>
            <person name="Markowitz V."/>
            <person name="Cheng J.-F."/>
            <person name="Hugenholtz P."/>
            <person name="Woyke T."/>
            <person name="Wu D."/>
            <person name="Spring S."/>
            <person name="Schroeder M."/>
            <person name="Brambilla E."/>
            <person name="Klenk H.-P."/>
            <person name="Eisen J.A."/>
        </authorList>
    </citation>
    <scope>NUCLEOTIDE SEQUENCE [LARGE SCALE GENOMIC DNA]</scope>
    <source>
        <strain evidence="2 3">DSM 5069</strain>
    </source>
</reference>
<proteinExistence type="inferred from homology"/>
<dbReference type="STRING" id="688269.Theth_0679"/>
<dbReference type="eggNOG" id="COG1040">
    <property type="taxonomic scope" value="Bacteria"/>
</dbReference>
<dbReference type="OrthoDB" id="9779910at2"/>
<dbReference type="RefSeq" id="WP_013931988.1">
    <property type="nucleotide sequence ID" value="NC_015707.1"/>
</dbReference>
<name>F7YXW6_9THEM</name>
<dbReference type="PANTHER" id="PTHR47505">
    <property type="entry name" value="DNA UTILIZATION PROTEIN YHGH"/>
    <property type="match status" value="1"/>
</dbReference>
<dbReference type="SUPFAM" id="SSF53271">
    <property type="entry name" value="PRTase-like"/>
    <property type="match status" value="1"/>
</dbReference>
<dbReference type="InterPro" id="IPR000836">
    <property type="entry name" value="PRTase_dom"/>
</dbReference>
<dbReference type="AlphaFoldDB" id="F7YXW6"/>
<dbReference type="KEGG" id="tta:Theth_0679"/>
<dbReference type="EMBL" id="CP002351">
    <property type="protein sequence ID" value="AEH50765.1"/>
    <property type="molecule type" value="Genomic_DNA"/>
</dbReference>
<keyword evidence="2" id="KW-0808">Transferase</keyword>
<organism evidence="2 3">
    <name type="scientific">Pseudothermotoga thermarum DSM 5069</name>
    <dbReference type="NCBI Taxonomy" id="688269"/>
    <lineage>
        <taxon>Bacteria</taxon>
        <taxon>Thermotogati</taxon>
        <taxon>Thermotogota</taxon>
        <taxon>Thermotogae</taxon>
        <taxon>Thermotogales</taxon>
        <taxon>Thermotogaceae</taxon>
        <taxon>Pseudothermotoga</taxon>
    </lineage>
</organism>
<dbReference type="GO" id="GO:0016757">
    <property type="term" value="F:glycosyltransferase activity"/>
    <property type="evidence" value="ECO:0007669"/>
    <property type="project" value="UniProtKB-KW"/>
</dbReference>
<dbReference type="InterPro" id="IPR029057">
    <property type="entry name" value="PRTase-like"/>
</dbReference>
<sequence length="212" mass="23932">MIVLSFLEKVFLEFFPNSCPLCGKRIGIKELLCQTCEKEIKNGPLPIVHKSKFFTAYFYGKYESKLRDLILAYKNGKHWRLSKVIAYCMADLITRYPSSADLLTWVPSSYKATEERGFETMRLVAENLSKALKIPAKKLLESKAKTSRRGIAGNDRIRIVDGMIYPVGQISGDIVLIDDVFTTGKTVAECVHVLKNNGARNVTVYCLAIVQR</sequence>
<keyword evidence="3" id="KW-1185">Reference proteome</keyword>
<keyword evidence="2" id="KW-0328">Glycosyltransferase</keyword>
<dbReference type="HOGENOM" id="CLU_054549_1_1_0"/>
<evidence type="ECO:0000313" key="3">
    <source>
        <dbReference type="Proteomes" id="UP000006804"/>
    </source>
</evidence>
<dbReference type="Gene3D" id="3.40.50.2020">
    <property type="match status" value="1"/>
</dbReference>
<gene>
    <name evidence="2" type="ORF">Theth_0679</name>
</gene>
<comment type="similarity">
    <text evidence="1">Belongs to the ComF/GntX family.</text>
</comment>
<evidence type="ECO:0000256" key="1">
    <source>
        <dbReference type="ARBA" id="ARBA00008007"/>
    </source>
</evidence>
<dbReference type="Proteomes" id="UP000006804">
    <property type="component" value="Chromosome"/>
</dbReference>